<accession>A0A238Y6H9</accession>
<proteinExistence type="predicted"/>
<reference evidence="1 2" key="1">
    <citation type="submission" date="2017-06" db="EMBL/GenBank/DDBJ databases">
        <authorList>
            <person name="Kim H.J."/>
            <person name="Triplett B.A."/>
        </authorList>
    </citation>
    <scope>NUCLEOTIDE SEQUENCE [LARGE SCALE GENOMIC DNA]</scope>
    <source>
        <strain evidence="1 2">DSM 13116</strain>
    </source>
</reference>
<dbReference type="Proteomes" id="UP000198324">
    <property type="component" value="Unassembled WGS sequence"/>
</dbReference>
<protein>
    <submittedName>
        <fullName evidence="1">Uncharacterized protein</fullName>
    </submittedName>
</protein>
<organism evidence="1 2">
    <name type="scientific">Humidesulfovibrio mexicanus</name>
    <dbReference type="NCBI Taxonomy" id="147047"/>
    <lineage>
        <taxon>Bacteria</taxon>
        <taxon>Pseudomonadati</taxon>
        <taxon>Thermodesulfobacteriota</taxon>
        <taxon>Desulfovibrionia</taxon>
        <taxon>Desulfovibrionales</taxon>
        <taxon>Desulfovibrionaceae</taxon>
        <taxon>Humidesulfovibrio</taxon>
    </lineage>
</organism>
<gene>
    <name evidence="1" type="ORF">SAMN04488503_0695</name>
</gene>
<evidence type="ECO:0000313" key="1">
    <source>
        <dbReference type="EMBL" id="SNR66253.1"/>
    </source>
</evidence>
<dbReference type="EMBL" id="FZOC01000001">
    <property type="protein sequence ID" value="SNR66253.1"/>
    <property type="molecule type" value="Genomic_DNA"/>
</dbReference>
<keyword evidence="2" id="KW-1185">Reference proteome</keyword>
<dbReference type="RefSeq" id="WP_089271722.1">
    <property type="nucleotide sequence ID" value="NZ_FZOC01000001.1"/>
</dbReference>
<dbReference type="OrthoDB" id="5458724at2"/>
<dbReference type="AlphaFoldDB" id="A0A238Y6H9"/>
<name>A0A238Y6H9_9BACT</name>
<sequence>MDDANGIQTIDLRHVVCGLVPAIIDALKTVPGEQADVLVRAGIETEIINGFGTGGDWSFQFLPSFGHGTARFTRKADDHLKRARLDLLDY</sequence>
<evidence type="ECO:0000313" key="2">
    <source>
        <dbReference type="Proteomes" id="UP000198324"/>
    </source>
</evidence>